<keyword evidence="1" id="KW-0614">Plasmid</keyword>
<dbReference type="RefSeq" id="WP_046325815.1">
    <property type="nucleotide sequence ID" value="NZ_JBHTMT010000007.1"/>
</dbReference>
<proteinExistence type="predicted"/>
<dbReference type="HOGENOM" id="CLU_072554_0_0_9"/>
<accession>A0A0F4L782</accession>
<reference evidence="1 2" key="1">
    <citation type="submission" date="2015-01" db="EMBL/GenBank/DDBJ databases">
        <title>Comparative genomics of the lactic acid bacteria isolated from the honey bee gut.</title>
        <authorList>
            <person name="Ellegaard K.M."/>
            <person name="Tamarit D."/>
            <person name="Javelind E."/>
            <person name="Olofsson T."/>
            <person name="Andersson S.G."/>
            <person name="Vasquez A."/>
        </authorList>
    </citation>
    <scope>NUCLEOTIDE SEQUENCE [LARGE SCALE GENOMIC DNA]</scope>
    <source>
        <strain evidence="1 2">Hma8</strain>
        <plasmid evidence="1">pHma8p1</plasmid>
    </source>
</reference>
<sequence>MVEFKFKSYATHINKIKKFELDIKHHSVVQKGNIGTSFIYALQLRGQSKNIYILRGKRPKSNEEGTNFKIPMNESSPLLILKSKAGGHSETWEYSGITNKWFVGTKSSKGSSKWDTQIARIDIKNSKPVYSSNAQLTRLGYLNRAGNEKDRFAGKYMHRVEIALSPDYKKFLIASVEKNGTGHFAIYPTHCINEELDKKEGEHGLINIGDLTDKLKDPDKSEIESFTVKPFLNMYKKGKDKKTKQPIDVIRYQGNIESVQGYDLDNDGNIYITSQKSPFYDKVKKKFTTYHKQIIKIPSRSENGEKLSEEERADMSNWFAVNLSKWKKIDIAGKHSEVEGIQIIDEDHAYVTVAYHALVKGKNTTVLNVIYELNWDWVPVESVTN</sequence>
<dbReference type="GO" id="GO:0042742">
    <property type="term" value="P:defense response to bacterium"/>
    <property type="evidence" value="ECO:0007669"/>
    <property type="project" value="InterPro"/>
</dbReference>
<gene>
    <name evidence="1" type="ORF">JF74_18930</name>
</gene>
<dbReference type="AlphaFoldDB" id="A0A0F4L782"/>
<dbReference type="Proteomes" id="UP000033531">
    <property type="component" value="Plasmid pHma8p1"/>
</dbReference>
<evidence type="ECO:0000313" key="1">
    <source>
        <dbReference type="EMBL" id="KJY54717.1"/>
    </source>
</evidence>
<dbReference type="OrthoDB" id="2292522at2"/>
<name>A0A0F4L782_9LACO</name>
<comment type="caution">
    <text evidence="1">The sequence shown here is derived from an EMBL/GenBank/DDBJ whole genome shotgun (WGS) entry which is preliminary data.</text>
</comment>
<organism evidence="1 2">
    <name type="scientific">Lactobacillus melliventris</name>
    <dbReference type="NCBI Taxonomy" id="1218507"/>
    <lineage>
        <taxon>Bacteria</taxon>
        <taxon>Bacillati</taxon>
        <taxon>Bacillota</taxon>
        <taxon>Bacilli</taxon>
        <taxon>Lactobacillales</taxon>
        <taxon>Lactobacillaceae</taxon>
        <taxon>Lactobacillus</taxon>
    </lineage>
</organism>
<geneLocation type="plasmid" evidence="1">
    <name>pHma8p1</name>
</geneLocation>
<protein>
    <recommendedName>
        <fullName evidence="3">Bacteriocin helveticin-J</fullName>
    </recommendedName>
</protein>
<dbReference type="EMBL" id="JXLI01000019">
    <property type="protein sequence ID" value="KJY54717.1"/>
    <property type="molecule type" value="Genomic_DNA"/>
</dbReference>
<evidence type="ECO:0008006" key="3">
    <source>
        <dbReference type="Google" id="ProtNLM"/>
    </source>
</evidence>
<dbReference type="Pfam" id="PF17312">
    <property type="entry name" value="Helveticin_J"/>
    <property type="match status" value="1"/>
</dbReference>
<dbReference type="InterPro" id="IPR035280">
    <property type="entry name" value="Helveticin_J"/>
</dbReference>
<dbReference type="PATRIC" id="fig|1218507.3.peg.39"/>
<evidence type="ECO:0000313" key="2">
    <source>
        <dbReference type="Proteomes" id="UP000033531"/>
    </source>
</evidence>